<feature type="chain" id="PRO_5041432219" evidence="2">
    <location>
        <begin position="17"/>
        <end position="216"/>
    </location>
</feature>
<feature type="signal peptide" evidence="2">
    <location>
        <begin position="1"/>
        <end position="16"/>
    </location>
</feature>
<dbReference type="EMBL" id="AP028216">
    <property type="protein sequence ID" value="BEI92818.1"/>
    <property type="molecule type" value="Genomic_DNA"/>
</dbReference>
<evidence type="ECO:0000313" key="4">
    <source>
        <dbReference type="Proteomes" id="UP001233271"/>
    </source>
</evidence>
<sequence length="216" mass="21664">MRSPLILLASIAAVSAAATPKSFLFSRQTDYADLVPVGCVDQCQVYVKYVGLCGDVVAPQAGSPCMEICKPDEWAQVIPCAMCIGKLSGIDVSDPAYSEMPIGCTNPEGYASMTYISSPENTAVPSADILAGGGASSGVAAPSMDAMSFTGADSSAVIAPSAAAPSKPTSPLPPRSSTNHATSVSASASATPKSEAGKVTVSMAVLGAAVLFASTF</sequence>
<dbReference type="Proteomes" id="UP001233271">
    <property type="component" value="Chromosome 5"/>
</dbReference>
<keyword evidence="2" id="KW-0732">Signal</keyword>
<proteinExistence type="predicted"/>
<dbReference type="RefSeq" id="XP_060458083.1">
    <property type="nucleotide sequence ID" value="XM_060601606.1"/>
</dbReference>
<dbReference type="GeneID" id="85496688"/>
<feature type="compositionally biased region" description="Low complexity" evidence="1">
    <location>
        <begin position="175"/>
        <end position="192"/>
    </location>
</feature>
<reference evidence="3" key="1">
    <citation type="journal article" date="2023" name="BMC Genomics">
        <title>Chromosome-level genome assemblies of Cutaneotrichosporon spp. (Trichosporonales, Basidiomycota) reveal imbalanced evolution between nucleotide sequences and chromosome synteny.</title>
        <authorList>
            <person name="Kobayashi Y."/>
            <person name="Kayamori A."/>
            <person name="Aoki K."/>
            <person name="Shiwa Y."/>
            <person name="Matsutani M."/>
            <person name="Fujita N."/>
            <person name="Sugita T."/>
            <person name="Iwasaki W."/>
            <person name="Tanaka N."/>
            <person name="Takashima M."/>
        </authorList>
    </citation>
    <scope>NUCLEOTIDE SEQUENCE</scope>
    <source>
        <strain evidence="3">HIS019</strain>
    </source>
</reference>
<name>A0AA48L6J5_9TREE</name>
<evidence type="ECO:0000256" key="2">
    <source>
        <dbReference type="SAM" id="SignalP"/>
    </source>
</evidence>
<keyword evidence="4" id="KW-1185">Reference proteome</keyword>
<evidence type="ECO:0000313" key="3">
    <source>
        <dbReference type="EMBL" id="BEI92818.1"/>
    </source>
</evidence>
<protein>
    <submittedName>
        <fullName evidence="3">Uncharacterized protein</fullName>
    </submittedName>
</protein>
<gene>
    <name evidence="3" type="ORF">CcaverHIS019_0504460</name>
</gene>
<feature type="region of interest" description="Disordered" evidence="1">
    <location>
        <begin position="160"/>
        <end position="192"/>
    </location>
</feature>
<evidence type="ECO:0000256" key="1">
    <source>
        <dbReference type="SAM" id="MobiDB-lite"/>
    </source>
</evidence>
<dbReference type="AlphaFoldDB" id="A0AA48L6J5"/>
<accession>A0AA48L6J5</accession>
<dbReference type="KEGG" id="ccac:CcaHIS019_0504460"/>
<organism evidence="3 4">
    <name type="scientific">Cutaneotrichosporon cavernicola</name>
    <dbReference type="NCBI Taxonomy" id="279322"/>
    <lineage>
        <taxon>Eukaryota</taxon>
        <taxon>Fungi</taxon>
        <taxon>Dikarya</taxon>
        <taxon>Basidiomycota</taxon>
        <taxon>Agaricomycotina</taxon>
        <taxon>Tremellomycetes</taxon>
        <taxon>Trichosporonales</taxon>
        <taxon>Trichosporonaceae</taxon>
        <taxon>Cutaneotrichosporon</taxon>
    </lineage>
</organism>